<reference evidence="1 2" key="1">
    <citation type="journal article" date="2024" name="Plant Biotechnol. J.">
        <title>Genome and CRISPR/Cas9 system of a widespread forest tree (Populus alba) in the world.</title>
        <authorList>
            <person name="Liu Y.J."/>
            <person name="Jiang P.F."/>
            <person name="Han X.M."/>
            <person name="Li X.Y."/>
            <person name="Wang H.M."/>
            <person name="Wang Y.J."/>
            <person name="Wang X.X."/>
            <person name="Zeng Q.Y."/>
        </authorList>
    </citation>
    <scope>NUCLEOTIDE SEQUENCE [LARGE SCALE GENOMIC DNA]</scope>
    <source>
        <strain evidence="2">cv. PAL-ZL1</strain>
    </source>
</reference>
<protein>
    <submittedName>
        <fullName evidence="1">Uncharacterized protein</fullName>
    </submittedName>
</protein>
<dbReference type="EMBL" id="RCHU02000001">
    <property type="protein sequence ID" value="KAL3611403.1"/>
    <property type="molecule type" value="Genomic_DNA"/>
</dbReference>
<proteinExistence type="predicted"/>
<gene>
    <name evidence="1" type="ORF">D5086_002423</name>
</gene>
<dbReference type="Proteomes" id="UP000309997">
    <property type="component" value="Unassembled WGS sequence"/>
</dbReference>
<name>A0ACC4D2R1_POPAL</name>
<organism evidence="1 2">
    <name type="scientific">Populus alba</name>
    <name type="common">White poplar</name>
    <dbReference type="NCBI Taxonomy" id="43335"/>
    <lineage>
        <taxon>Eukaryota</taxon>
        <taxon>Viridiplantae</taxon>
        <taxon>Streptophyta</taxon>
        <taxon>Embryophyta</taxon>
        <taxon>Tracheophyta</taxon>
        <taxon>Spermatophyta</taxon>
        <taxon>Magnoliopsida</taxon>
        <taxon>eudicotyledons</taxon>
        <taxon>Gunneridae</taxon>
        <taxon>Pentapetalae</taxon>
        <taxon>rosids</taxon>
        <taxon>fabids</taxon>
        <taxon>Malpighiales</taxon>
        <taxon>Salicaceae</taxon>
        <taxon>Saliceae</taxon>
        <taxon>Populus</taxon>
    </lineage>
</organism>
<sequence length="879" mass="95909">MDKGAPSGLFVNDGSFMEKFKQLQQGNGKEQEKDKGAAEKDSKPKTIVSGSVTPKPSFGKVTMQLKANDGRKTPPTASGGKLAFSLKQKSKLMAPAVKLGEDEEDEDEVDGVNASGDVSAKRQKLGQLDTSEQSSRRLDVAPPPPSDPTVKNVADKLASFVAKHGRQFENVTRQKNPGDTPFKFLFDENCADFKYYEYRLTEEEKALSQSRDSQISSSGGTSTSASKSTGSYQSLQQQHSNYQIPASALYDDAEEPKGSMSTSSGRAGESSAPAGTDPIAMMEFYVKKAAHEERRRQPRHSKDEMPPPASLQAISKKGHHMGDYIPPVELEKFLSTCNDAASRKAAKEAAERAKIQADNVGHKLLSKMGWKEGEGLGSSRNGISNPIMAGDVKKDHLGVGAHNPGEVTPDDDIYEQYKKRMMLVSASGGYLQLEAGWLGAKHAPTEGRGKKAVTLAKTQEKLRIYGIGGIQGSSEEDMSLLYSPSFNYSDGELRKSQEFMDLNPYHFHQQQQQQIQQISALKSYRSAPSSFLESLVNGTSDHSGGNGGVGSEDYCYLRSSSPEMDTMLKRPMTSCNGSGDFSSQNLQEFEERPAIRQEQEDSEMVYRSLPGNNLVKGNSVSVGNSLDSAFSVMDSMDLENAKQATKMSTRNGSNLARQNSSPAGILSNHGVDNGFAVMRNAGSFRAGNGTNGEATPSTSRLRSHVNFSSGHRTLPQITEIGEECVGGSSPEGGFSKRKYMYNFNSDTWGDASRLKDNDGNMFSGLNTRESQVGNSGNHMTGLTHHLSLPKTVAEMATAEKFLDFQGNFVPCKIRAKRGFATHPRSIAERVRRTRISERMRKLQELFPDMDKQTSTADKLDLSIELIKDLQKQVKIALGK</sequence>
<accession>A0ACC4D2R1</accession>
<comment type="caution">
    <text evidence="1">The sequence shown here is derived from an EMBL/GenBank/DDBJ whole genome shotgun (WGS) entry which is preliminary data.</text>
</comment>
<keyword evidence="2" id="KW-1185">Reference proteome</keyword>
<evidence type="ECO:0000313" key="2">
    <source>
        <dbReference type="Proteomes" id="UP000309997"/>
    </source>
</evidence>
<evidence type="ECO:0000313" key="1">
    <source>
        <dbReference type="EMBL" id="KAL3611403.1"/>
    </source>
</evidence>